<dbReference type="EMBL" id="BMXS01000036">
    <property type="protein sequence ID" value="GGY09856.1"/>
    <property type="molecule type" value="Genomic_DNA"/>
</dbReference>
<dbReference type="InterPro" id="IPR018060">
    <property type="entry name" value="HTH_AraC"/>
</dbReference>
<comment type="caution">
    <text evidence="6">The sequence shown here is derived from an EMBL/GenBank/DDBJ whole genome shotgun (WGS) entry which is preliminary data.</text>
</comment>
<dbReference type="PROSITE" id="PS00041">
    <property type="entry name" value="HTH_ARAC_FAMILY_1"/>
    <property type="match status" value="1"/>
</dbReference>
<keyword evidence="1" id="KW-0805">Transcription regulation</keyword>
<dbReference type="InterPro" id="IPR018062">
    <property type="entry name" value="HTH_AraC-typ_CS"/>
</dbReference>
<feature type="compositionally biased region" description="Polar residues" evidence="4">
    <location>
        <begin position="239"/>
        <end position="248"/>
    </location>
</feature>
<dbReference type="InterPro" id="IPR014710">
    <property type="entry name" value="RmlC-like_jellyroll"/>
</dbReference>
<reference evidence="7" key="1">
    <citation type="journal article" date="2019" name="Int. J. Syst. Evol. Microbiol.">
        <title>The Global Catalogue of Microorganisms (GCM) 10K type strain sequencing project: providing services to taxonomists for standard genome sequencing and annotation.</title>
        <authorList>
            <consortium name="The Broad Institute Genomics Platform"/>
            <consortium name="The Broad Institute Genome Sequencing Center for Infectious Disease"/>
            <person name="Wu L."/>
            <person name="Ma J."/>
        </authorList>
    </citation>
    <scope>NUCLEOTIDE SEQUENCE [LARGE SCALE GENOMIC DNA]</scope>
    <source>
        <strain evidence="7">KCTC 22228</strain>
    </source>
</reference>
<dbReference type="PRINTS" id="PR00032">
    <property type="entry name" value="HTHARAC"/>
</dbReference>
<accession>A0ABQ2ZDK8</accession>
<dbReference type="SUPFAM" id="SSF46689">
    <property type="entry name" value="Homeodomain-like"/>
    <property type="match status" value="2"/>
</dbReference>
<dbReference type="Pfam" id="PF12833">
    <property type="entry name" value="HTH_18"/>
    <property type="match status" value="1"/>
</dbReference>
<proteinExistence type="predicted"/>
<dbReference type="RefSeq" id="WP_189472670.1">
    <property type="nucleotide sequence ID" value="NZ_BMXS01000036.1"/>
</dbReference>
<feature type="domain" description="HTH araC/xylS-type" evidence="5">
    <location>
        <begin position="138"/>
        <end position="236"/>
    </location>
</feature>
<evidence type="ECO:0000313" key="7">
    <source>
        <dbReference type="Proteomes" id="UP000653056"/>
    </source>
</evidence>
<dbReference type="Gene3D" id="2.60.120.10">
    <property type="entry name" value="Jelly Rolls"/>
    <property type="match status" value="1"/>
</dbReference>
<dbReference type="Proteomes" id="UP000653056">
    <property type="component" value="Unassembled WGS sequence"/>
</dbReference>
<dbReference type="PANTHER" id="PTHR46796:SF10">
    <property type="entry name" value="TRANSCRIPTIONAL ACTIVATOR FEAR"/>
    <property type="match status" value="1"/>
</dbReference>
<name>A0ABQ2ZDK8_9GAMM</name>
<keyword evidence="7" id="KW-1185">Reference proteome</keyword>
<evidence type="ECO:0000256" key="2">
    <source>
        <dbReference type="ARBA" id="ARBA00023125"/>
    </source>
</evidence>
<dbReference type="InterPro" id="IPR009057">
    <property type="entry name" value="Homeodomain-like_sf"/>
</dbReference>
<sequence>MSAARPIFETRVYPERVLTDRHAFHQLLLGLDGCVELEVAGSGMRVEPGVLAAIATGVEHHYLAPRDNVALALDLPVEWCETLHLGALFETRPRRLPPELLSRARRLVVGDSAALAGWLSEVLTHSWVQDREPRLRLLRLLPEIEADLARPWRVRDWAARCHLAEAVFARQFRALTGRSPHAWLVERRLAWARRLMLDSRVSLTEVALACGFADAAHFSRAFRAQHGVSPRQWRGAQASPVSRSNPSR</sequence>
<evidence type="ECO:0000259" key="5">
    <source>
        <dbReference type="PROSITE" id="PS01124"/>
    </source>
</evidence>
<dbReference type="PANTHER" id="PTHR46796">
    <property type="entry name" value="HTH-TYPE TRANSCRIPTIONAL ACTIVATOR RHAS-RELATED"/>
    <property type="match status" value="1"/>
</dbReference>
<dbReference type="SMART" id="SM00342">
    <property type="entry name" value="HTH_ARAC"/>
    <property type="match status" value="1"/>
</dbReference>
<evidence type="ECO:0000313" key="6">
    <source>
        <dbReference type="EMBL" id="GGY09856.1"/>
    </source>
</evidence>
<evidence type="ECO:0000256" key="1">
    <source>
        <dbReference type="ARBA" id="ARBA00023015"/>
    </source>
</evidence>
<dbReference type="Gene3D" id="1.10.10.60">
    <property type="entry name" value="Homeodomain-like"/>
    <property type="match status" value="2"/>
</dbReference>
<feature type="region of interest" description="Disordered" evidence="4">
    <location>
        <begin position="229"/>
        <end position="248"/>
    </location>
</feature>
<dbReference type="InterPro" id="IPR020449">
    <property type="entry name" value="Tscrpt_reg_AraC-type_HTH"/>
</dbReference>
<protein>
    <recommendedName>
        <fullName evidence="5">HTH araC/xylS-type domain-containing protein</fullName>
    </recommendedName>
</protein>
<dbReference type="InterPro" id="IPR050204">
    <property type="entry name" value="AraC_XylS_family_regulators"/>
</dbReference>
<keyword evidence="2" id="KW-0238">DNA-binding</keyword>
<keyword evidence="3" id="KW-0804">Transcription</keyword>
<organism evidence="6 7">
    <name type="scientific">Litchfieldella qijiaojingensis</name>
    <dbReference type="NCBI Taxonomy" id="980347"/>
    <lineage>
        <taxon>Bacteria</taxon>
        <taxon>Pseudomonadati</taxon>
        <taxon>Pseudomonadota</taxon>
        <taxon>Gammaproteobacteria</taxon>
        <taxon>Oceanospirillales</taxon>
        <taxon>Halomonadaceae</taxon>
        <taxon>Litchfieldella</taxon>
    </lineage>
</organism>
<gene>
    <name evidence="6" type="ORF">GCM10007160_41410</name>
</gene>
<evidence type="ECO:0000256" key="4">
    <source>
        <dbReference type="SAM" id="MobiDB-lite"/>
    </source>
</evidence>
<dbReference type="PROSITE" id="PS01124">
    <property type="entry name" value="HTH_ARAC_FAMILY_2"/>
    <property type="match status" value="1"/>
</dbReference>
<evidence type="ECO:0000256" key="3">
    <source>
        <dbReference type="ARBA" id="ARBA00023163"/>
    </source>
</evidence>